<reference evidence="3" key="1">
    <citation type="submission" date="2014-09" db="EMBL/GenBank/DDBJ databases">
        <authorList>
            <person name="Sharma Rahul"/>
            <person name="Thines Marco"/>
        </authorList>
    </citation>
    <scope>NUCLEOTIDE SEQUENCE [LARGE SCALE GENOMIC DNA]</scope>
</reference>
<dbReference type="RefSeq" id="XP_024586812.1">
    <property type="nucleotide sequence ID" value="XM_024717690.1"/>
</dbReference>
<name>A0A0N7L8P4_PLAHL</name>
<protein>
    <submittedName>
        <fullName evidence="2">Uncharacterized protein</fullName>
    </submittedName>
</protein>
<dbReference type="AlphaFoldDB" id="A0A0N7L8P4"/>
<dbReference type="Proteomes" id="UP000054928">
    <property type="component" value="Unassembled WGS sequence"/>
</dbReference>
<sequence length="70" mass="7893">MALLGGNKRYESPVEDPEPDVAKNGSFKSLYEDRQYALTFLHRGYTEKPCVVEFVLTKSQRIISQPSLGS</sequence>
<dbReference type="EMBL" id="CCYD01000116">
    <property type="protein sequence ID" value="CEG50443.1"/>
    <property type="molecule type" value="Genomic_DNA"/>
</dbReference>
<keyword evidence="3" id="KW-1185">Reference proteome</keyword>
<evidence type="ECO:0000313" key="3">
    <source>
        <dbReference type="Proteomes" id="UP000054928"/>
    </source>
</evidence>
<feature type="region of interest" description="Disordered" evidence="1">
    <location>
        <begin position="1"/>
        <end position="26"/>
    </location>
</feature>
<accession>A0A0N7L8P4</accession>
<evidence type="ECO:0000313" key="2">
    <source>
        <dbReference type="EMBL" id="CEG50443.1"/>
    </source>
</evidence>
<organism evidence="2 3">
    <name type="scientific">Plasmopara halstedii</name>
    <name type="common">Downy mildew of sunflower</name>
    <dbReference type="NCBI Taxonomy" id="4781"/>
    <lineage>
        <taxon>Eukaryota</taxon>
        <taxon>Sar</taxon>
        <taxon>Stramenopiles</taxon>
        <taxon>Oomycota</taxon>
        <taxon>Peronosporomycetes</taxon>
        <taxon>Peronosporales</taxon>
        <taxon>Peronosporaceae</taxon>
        <taxon>Plasmopara</taxon>
    </lineage>
</organism>
<proteinExistence type="predicted"/>
<dbReference type="GeneID" id="36395643"/>
<evidence type="ECO:0000256" key="1">
    <source>
        <dbReference type="SAM" id="MobiDB-lite"/>
    </source>
</evidence>